<name>A0AAV7UHH9_PLEWA</name>
<dbReference type="Proteomes" id="UP001066276">
    <property type="component" value="Chromosome 3_1"/>
</dbReference>
<evidence type="ECO:0000313" key="14">
    <source>
        <dbReference type="EMBL" id="KAJ1187815.1"/>
    </source>
</evidence>
<feature type="transmembrane region" description="Helical" evidence="10">
    <location>
        <begin position="960"/>
        <end position="989"/>
    </location>
</feature>
<feature type="domain" description="TRPM-like" evidence="13">
    <location>
        <begin position="541"/>
        <end position="677"/>
    </location>
</feature>
<proteinExistence type="predicted"/>
<dbReference type="PANTHER" id="PTHR13800:SF9">
    <property type="entry name" value="TRANSIENT RECEPTOR POTENTIAL CATION CHANNEL SUBFAMILY M MEMBER 8"/>
    <property type="match status" value="1"/>
</dbReference>
<evidence type="ECO:0000256" key="10">
    <source>
        <dbReference type="SAM" id="Phobius"/>
    </source>
</evidence>
<keyword evidence="5" id="KW-0406">Ion transport</keyword>
<dbReference type="Pfam" id="PF00520">
    <property type="entry name" value="Ion_trans"/>
    <property type="match status" value="1"/>
</dbReference>
<comment type="subcellular location">
    <subcellularLocation>
        <location evidence="1">Membrane</location>
        <topology evidence="1">Multi-pass membrane protein</topology>
    </subcellularLocation>
</comment>
<dbReference type="GO" id="GO:0005886">
    <property type="term" value="C:plasma membrane"/>
    <property type="evidence" value="ECO:0007669"/>
    <property type="project" value="TreeGrafter"/>
</dbReference>
<evidence type="ECO:0000259" key="12">
    <source>
        <dbReference type="Pfam" id="PF18139"/>
    </source>
</evidence>
<dbReference type="InterPro" id="IPR057366">
    <property type="entry name" value="TRPM-like"/>
</dbReference>
<evidence type="ECO:0000256" key="8">
    <source>
        <dbReference type="SAM" id="Coils"/>
    </source>
</evidence>
<evidence type="ECO:0000256" key="2">
    <source>
        <dbReference type="ARBA" id="ARBA00022448"/>
    </source>
</evidence>
<feature type="domain" description="Ion transport" evidence="11">
    <location>
        <begin position="748"/>
        <end position="992"/>
    </location>
</feature>
<evidence type="ECO:0000259" key="13">
    <source>
        <dbReference type="Pfam" id="PF25508"/>
    </source>
</evidence>
<keyword evidence="6 10" id="KW-0472">Membrane</keyword>
<feature type="transmembrane region" description="Helical" evidence="10">
    <location>
        <begin position="1010"/>
        <end position="1034"/>
    </location>
</feature>
<accession>A0AAV7UHH9</accession>
<dbReference type="PANTHER" id="PTHR13800">
    <property type="entry name" value="TRANSIENT RECEPTOR POTENTIAL CATION CHANNEL, SUBFAMILY M, MEMBER 6"/>
    <property type="match status" value="1"/>
</dbReference>
<evidence type="ECO:0000256" key="5">
    <source>
        <dbReference type="ARBA" id="ARBA00023065"/>
    </source>
</evidence>
<feature type="transmembrane region" description="Helical" evidence="10">
    <location>
        <begin position="828"/>
        <end position="847"/>
    </location>
</feature>
<feature type="domain" description="TRPM-like" evidence="13">
    <location>
        <begin position="453"/>
        <end position="525"/>
    </location>
</feature>
<evidence type="ECO:0000259" key="11">
    <source>
        <dbReference type="Pfam" id="PF00520"/>
    </source>
</evidence>
<dbReference type="Pfam" id="PF18139">
    <property type="entry name" value="LSDAT_euk"/>
    <property type="match status" value="1"/>
</dbReference>
<feature type="transmembrane region" description="Helical" evidence="10">
    <location>
        <begin position="739"/>
        <end position="761"/>
    </location>
</feature>
<dbReference type="EMBL" id="JANPWB010000005">
    <property type="protein sequence ID" value="KAJ1187815.1"/>
    <property type="molecule type" value="Genomic_DNA"/>
</dbReference>
<reference evidence="14" key="1">
    <citation type="journal article" date="2022" name="bioRxiv">
        <title>Sequencing and chromosome-scale assembly of the giantPleurodeles waltlgenome.</title>
        <authorList>
            <person name="Brown T."/>
            <person name="Elewa A."/>
            <person name="Iarovenko S."/>
            <person name="Subramanian E."/>
            <person name="Araus A.J."/>
            <person name="Petzold A."/>
            <person name="Susuki M."/>
            <person name="Suzuki K.-i.T."/>
            <person name="Hayashi T."/>
            <person name="Toyoda A."/>
            <person name="Oliveira C."/>
            <person name="Osipova E."/>
            <person name="Leigh N.D."/>
            <person name="Simon A."/>
            <person name="Yun M.H."/>
        </authorList>
    </citation>
    <scope>NUCLEOTIDE SEQUENCE</scope>
    <source>
        <strain evidence="14">20211129_DDA</strain>
        <tissue evidence="14">Liver</tissue>
    </source>
</reference>
<evidence type="ECO:0000256" key="6">
    <source>
        <dbReference type="ARBA" id="ARBA00023136"/>
    </source>
</evidence>
<feature type="domain" description="TRPM SLOG" evidence="12">
    <location>
        <begin position="123"/>
        <end position="373"/>
    </location>
</feature>
<feature type="transmembrane region" description="Helical" evidence="10">
    <location>
        <begin position="803"/>
        <end position="822"/>
    </location>
</feature>
<dbReference type="Pfam" id="PF25508">
    <property type="entry name" value="TRPM2"/>
    <property type="match status" value="2"/>
</dbReference>
<dbReference type="InterPro" id="IPR050927">
    <property type="entry name" value="TRPM"/>
</dbReference>
<keyword evidence="2" id="KW-0813">Transport</keyword>
<evidence type="ECO:0008006" key="16">
    <source>
        <dbReference type="Google" id="ProtNLM"/>
    </source>
</evidence>
<keyword evidence="7" id="KW-0407">Ion channel</keyword>
<evidence type="ECO:0000256" key="7">
    <source>
        <dbReference type="ARBA" id="ARBA00023303"/>
    </source>
</evidence>
<evidence type="ECO:0000256" key="4">
    <source>
        <dbReference type="ARBA" id="ARBA00022989"/>
    </source>
</evidence>
<dbReference type="InterPro" id="IPR041491">
    <property type="entry name" value="TRPM_SLOG"/>
</dbReference>
<dbReference type="InterPro" id="IPR005821">
    <property type="entry name" value="Ion_trans_dom"/>
</dbReference>
<dbReference type="GO" id="GO:0099604">
    <property type="term" value="F:ligand-gated calcium channel activity"/>
    <property type="evidence" value="ECO:0007669"/>
    <property type="project" value="TreeGrafter"/>
</dbReference>
<keyword evidence="3 10" id="KW-0812">Transmembrane</keyword>
<keyword evidence="15" id="KW-1185">Reference proteome</keyword>
<organism evidence="14 15">
    <name type="scientific">Pleurodeles waltl</name>
    <name type="common">Iberian ribbed newt</name>
    <dbReference type="NCBI Taxonomy" id="8319"/>
    <lineage>
        <taxon>Eukaryota</taxon>
        <taxon>Metazoa</taxon>
        <taxon>Chordata</taxon>
        <taxon>Craniata</taxon>
        <taxon>Vertebrata</taxon>
        <taxon>Euteleostomi</taxon>
        <taxon>Amphibia</taxon>
        <taxon>Batrachia</taxon>
        <taxon>Caudata</taxon>
        <taxon>Salamandroidea</taxon>
        <taxon>Salamandridae</taxon>
        <taxon>Pleurodelinae</taxon>
        <taxon>Pleurodeles</taxon>
    </lineage>
</organism>
<sequence length="1107" mass="127234">MEDIRLVNGEDDGKRLRNRRGISAQGQSPRTYTSIPLTTEVSMNDEASVAFIQENFKKRDCVFYTGDPKLNEEMCKCGYSRGQHVEGTQNNEKPLWNYKKHTQEKPTDAFGDIQFEGIRKRRKYIRLSRDTAPDVLYELMTRYWHLKTPSLIISVAGGARNFSLKPRMRTIFSRLIQIAQAKGAWIFTGGTHYGLMKYIGELVRDNTISQKSEENVIAIGMPAWGMIANKESLVRHPNTKGTYVAHYVMDDVQKDRLYCLDNNHTHQILVDNGSHAHPTIEAELRAQLEKYISELNAPDSIYGGKIPIVCFVQGGGKETLRSIHVALNNKIPCVVVEGSGQIADVIAALIETEEKPLRSSSIKAKLSQCLPHTASRLSEEEMEIWIQWIKDILSKMHLLTVMKMEEAGDESVSNTISSALYKAFTTNEQYKENWSAQLKLLLEWNQLSLASDEIFTNDRNWESVDLDDAMFWALVKDRPQFIRLFLENGLNLKKFLSNEVLTELFSENFSSLAFQNLKHAKNSHKDHLLRFIWKMVTSFQMNRKKNQDGTKLQITEKDKSPISRHRMHALFTWAVLQNMGELSSVIWEKVPGGTAAALGASKLLKSIAKITNQVTDRGPYEEIANEYETRAVELFSECYKSDVELAERLLLYPCAAWGGKNCLELAVEAKDRDFIAQPGVQDFVSKQWHGQIAMDTPSWKVLLSLFLFPLIGCGFISFREEHPGKNVLWKYKAFFISPMVVFSSTVIFYMGFLMVFAHVVLMNFQPVPTGVEIFLYLLVFTLLCEEIRQLYMSGVQYFSDTWNIMDMLGIFFFSVAALVRLHNSPTSLYAGRVLFCLDYMIFTIRLIHIFIVSRNLGPKIIMLKRMLLDVFLFLFLFMVWALAFGVARQGILRQNEQRWEWIFRSVIYEPYLAVFGTFPSDMDGTAIDFDLCTFSGNESKPLCVELDSDGLPRYPEWMTIPLMCIYMLFINILLVNLLTAMFGFTVDAVQSNTDKTWKFQRYFLVQEYSSRLPIPFPFVIFAYIYTILGKIIAWCRKEAPKEPPVCCSTYEDIDLLAWEAIMRENYLVKSSNNETDNSKKSESRFQKMEEKLNDLKILLQEVSAKLK</sequence>
<feature type="transmembrane region" description="Helical" evidence="10">
    <location>
        <begin position="867"/>
        <end position="887"/>
    </location>
</feature>
<feature type="region of interest" description="Disordered" evidence="9">
    <location>
        <begin position="1"/>
        <end position="31"/>
    </location>
</feature>
<evidence type="ECO:0000256" key="3">
    <source>
        <dbReference type="ARBA" id="ARBA00022692"/>
    </source>
</evidence>
<feature type="coiled-coil region" evidence="8">
    <location>
        <begin position="1078"/>
        <end position="1105"/>
    </location>
</feature>
<keyword evidence="8" id="KW-0175">Coiled coil</keyword>
<evidence type="ECO:0000313" key="15">
    <source>
        <dbReference type="Proteomes" id="UP001066276"/>
    </source>
</evidence>
<protein>
    <recommendedName>
        <fullName evidence="16">Transient receptor potential cation channel subfamily M member 8</fullName>
    </recommendedName>
</protein>
<evidence type="ECO:0000256" key="9">
    <source>
        <dbReference type="SAM" id="MobiDB-lite"/>
    </source>
</evidence>
<dbReference type="AlphaFoldDB" id="A0AAV7UHH9"/>
<evidence type="ECO:0000256" key="1">
    <source>
        <dbReference type="ARBA" id="ARBA00004141"/>
    </source>
</evidence>
<feature type="transmembrane region" description="Helical" evidence="10">
    <location>
        <begin position="699"/>
        <end position="718"/>
    </location>
</feature>
<keyword evidence="4 10" id="KW-1133">Transmembrane helix</keyword>
<comment type="caution">
    <text evidence="14">The sequence shown here is derived from an EMBL/GenBank/DDBJ whole genome shotgun (WGS) entry which is preliminary data.</text>
</comment>
<gene>
    <name evidence="14" type="ORF">NDU88_004585</name>
</gene>